<feature type="non-terminal residue" evidence="1">
    <location>
        <position position="1"/>
    </location>
</feature>
<dbReference type="AlphaFoldDB" id="A0A371FRW0"/>
<accession>A0A371FRW0</accession>
<organism evidence="1 2">
    <name type="scientific">Mucuna pruriens</name>
    <name type="common">Velvet bean</name>
    <name type="synonym">Dolichos pruriens</name>
    <dbReference type="NCBI Taxonomy" id="157652"/>
    <lineage>
        <taxon>Eukaryota</taxon>
        <taxon>Viridiplantae</taxon>
        <taxon>Streptophyta</taxon>
        <taxon>Embryophyta</taxon>
        <taxon>Tracheophyta</taxon>
        <taxon>Spermatophyta</taxon>
        <taxon>Magnoliopsida</taxon>
        <taxon>eudicotyledons</taxon>
        <taxon>Gunneridae</taxon>
        <taxon>Pentapetalae</taxon>
        <taxon>rosids</taxon>
        <taxon>fabids</taxon>
        <taxon>Fabales</taxon>
        <taxon>Fabaceae</taxon>
        <taxon>Papilionoideae</taxon>
        <taxon>50 kb inversion clade</taxon>
        <taxon>NPAAA clade</taxon>
        <taxon>indigoferoid/millettioid clade</taxon>
        <taxon>Phaseoleae</taxon>
        <taxon>Mucuna</taxon>
    </lineage>
</organism>
<proteinExistence type="predicted"/>
<comment type="caution">
    <text evidence="1">The sequence shown here is derived from an EMBL/GenBank/DDBJ whole genome shotgun (WGS) entry which is preliminary data.</text>
</comment>
<reference evidence="1" key="1">
    <citation type="submission" date="2018-05" db="EMBL/GenBank/DDBJ databases">
        <title>Draft genome of Mucuna pruriens seed.</title>
        <authorList>
            <person name="Nnadi N.E."/>
            <person name="Vos R."/>
            <person name="Hasami M.H."/>
            <person name="Devisetty U.K."/>
            <person name="Aguiy J.C."/>
        </authorList>
    </citation>
    <scope>NUCLEOTIDE SEQUENCE [LARGE SCALE GENOMIC DNA]</scope>
    <source>
        <strain evidence="1">JCA_2017</strain>
    </source>
</reference>
<protein>
    <submittedName>
        <fullName evidence="1">Uncharacterized protein</fullName>
    </submittedName>
</protein>
<name>A0A371FRW0_MUCPR</name>
<dbReference type="Proteomes" id="UP000257109">
    <property type="component" value="Unassembled WGS sequence"/>
</dbReference>
<sequence>MWWRDLCYINGDDNSSHLYWFSKRVFKRVRNKSSICIWNDLLFLLFGNKNAGADPFIRMGRGAMDTPKKKK</sequence>
<gene>
    <name evidence="1" type="ORF">CR513_38306</name>
</gene>
<keyword evidence="2" id="KW-1185">Reference proteome</keyword>
<dbReference type="EMBL" id="QJKJ01008022">
    <property type="protein sequence ID" value="RDX81069.1"/>
    <property type="molecule type" value="Genomic_DNA"/>
</dbReference>
<evidence type="ECO:0000313" key="1">
    <source>
        <dbReference type="EMBL" id="RDX81069.1"/>
    </source>
</evidence>
<evidence type="ECO:0000313" key="2">
    <source>
        <dbReference type="Proteomes" id="UP000257109"/>
    </source>
</evidence>